<evidence type="ECO:0000313" key="1">
    <source>
        <dbReference type="EMBL" id="KAK3081507.1"/>
    </source>
</evidence>
<keyword evidence="2" id="KW-1185">Reference proteome</keyword>
<protein>
    <submittedName>
        <fullName evidence="1">Uncharacterized protein</fullName>
    </submittedName>
</protein>
<evidence type="ECO:0000313" key="2">
    <source>
        <dbReference type="Proteomes" id="UP001186974"/>
    </source>
</evidence>
<proteinExistence type="predicted"/>
<name>A0ACC3DY38_9PEZI</name>
<gene>
    <name evidence="1" type="ORF">LTS18_005961</name>
</gene>
<accession>A0ACC3DY38</accession>
<dbReference type="EMBL" id="JAWDJW010000144">
    <property type="protein sequence ID" value="KAK3081507.1"/>
    <property type="molecule type" value="Genomic_DNA"/>
</dbReference>
<reference evidence="1" key="1">
    <citation type="submission" date="2024-09" db="EMBL/GenBank/DDBJ databases">
        <title>Black Yeasts Isolated from many extreme environments.</title>
        <authorList>
            <person name="Coleine C."/>
            <person name="Stajich J.E."/>
            <person name="Selbmann L."/>
        </authorList>
    </citation>
    <scope>NUCLEOTIDE SEQUENCE</scope>
    <source>
        <strain evidence="1">CCFEE 5737</strain>
    </source>
</reference>
<dbReference type="Proteomes" id="UP001186974">
    <property type="component" value="Unassembled WGS sequence"/>
</dbReference>
<organism evidence="1 2">
    <name type="scientific">Coniosporium uncinatum</name>
    <dbReference type="NCBI Taxonomy" id="93489"/>
    <lineage>
        <taxon>Eukaryota</taxon>
        <taxon>Fungi</taxon>
        <taxon>Dikarya</taxon>
        <taxon>Ascomycota</taxon>
        <taxon>Pezizomycotina</taxon>
        <taxon>Dothideomycetes</taxon>
        <taxon>Dothideomycetes incertae sedis</taxon>
        <taxon>Coniosporium</taxon>
    </lineage>
</organism>
<sequence length="598" mass="66949">MLPLTRDARSTVLPHINEYKAMNLANVPRSMLPLLLVYIAEYTINQGVAPTLLFPLERSPFQEYRSFYPTYNAIYQTGVFISRSSTPFFRIHHLYVPSLLQILNLIVLTLHALFDFIPTVYVIFIIVFWEGLLGGLVYVSTFAEITDNVPKEDREFSLSATATFDRLSTPTCTSRSSSLKTPQELEKSLLMIANRPDGECAESSEEEPIMNTFRKRRSVAALSAPSSVHKRTKLTSTSDSNARLRANVSEEEEETPSISYGTRSKGRIISEEAIAVQKRPTVFTNDDLLALTDISAVKFPVQVVSVTLDFERGTPTDADAIFSQPVPRKIYTSYVIHTLKDLQAHVDLVRALLEARERTLVKNLTYKIPTKMSQQPIMPQDTLQRMFGPKTPDVPLMTRTTSHTRTGNQSGSPLSPRHSHSITSEHWPSERSPSNTLCGVLDHTTKELSDSIILIHRIKNNAHSESQGFTAEERERICDMCRTLLDDFGVAQQKFDDGYREVGLFLTSKPLQHSDAFPTFALPAKRPAPDPCYETQHATTMPEGMATMVATSASRPTTNVIDLGYGSSDEDSEPEEPEAPEGPLEVNATRQRRIQGLH</sequence>
<comment type="caution">
    <text evidence="1">The sequence shown here is derived from an EMBL/GenBank/DDBJ whole genome shotgun (WGS) entry which is preliminary data.</text>
</comment>